<dbReference type="Proteomes" id="UP000184533">
    <property type="component" value="Unassembled WGS sequence"/>
</dbReference>
<reference evidence="2 3" key="1">
    <citation type="submission" date="2016-11" db="EMBL/GenBank/DDBJ databases">
        <authorList>
            <person name="Jaros S."/>
            <person name="Januszkiewicz K."/>
            <person name="Wedrychowicz H."/>
        </authorList>
    </citation>
    <scope>NUCLEOTIDE SEQUENCE [LARGE SCALE GENOMIC DNA]</scope>
    <source>
        <strain evidence="2 3">DSM 17137</strain>
    </source>
</reference>
<protein>
    <submittedName>
        <fullName evidence="2">Uncharacterized protein</fullName>
    </submittedName>
</protein>
<name>A0A1M5BEG2_9HYPH</name>
<proteinExistence type="predicted"/>
<evidence type="ECO:0000313" key="3">
    <source>
        <dbReference type="Proteomes" id="UP000184533"/>
    </source>
</evidence>
<accession>A0A1M5BEG2</accession>
<organism evidence="2 3">
    <name type="scientific">Devosia limi DSM 17137</name>
    <dbReference type="NCBI Taxonomy" id="1121477"/>
    <lineage>
        <taxon>Bacteria</taxon>
        <taxon>Pseudomonadati</taxon>
        <taxon>Pseudomonadota</taxon>
        <taxon>Alphaproteobacteria</taxon>
        <taxon>Hyphomicrobiales</taxon>
        <taxon>Devosiaceae</taxon>
        <taxon>Devosia</taxon>
    </lineage>
</organism>
<gene>
    <name evidence="2" type="ORF">SAMN02745223_02561</name>
</gene>
<evidence type="ECO:0000256" key="1">
    <source>
        <dbReference type="SAM" id="MobiDB-lite"/>
    </source>
</evidence>
<dbReference type="EMBL" id="FQVC01000007">
    <property type="protein sequence ID" value="SHF40846.1"/>
    <property type="molecule type" value="Genomic_DNA"/>
</dbReference>
<sequence length="77" mass="8211">MPFFPLREGWVLARSQETPTPTLPLEGEGATEDGPVHGASSRWEAGSSFGEKVDLDEPGAGDWVGWGRIGGMRLSSP</sequence>
<dbReference type="AlphaFoldDB" id="A0A1M5BEG2"/>
<feature type="region of interest" description="Disordered" evidence="1">
    <location>
        <begin position="14"/>
        <end position="43"/>
    </location>
</feature>
<evidence type="ECO:0000313" key="2">
    <source>
        <dbReference type="EMBL" id="SHF40846.1"/>
    </source>
</evidence>